<dbReference type="Pfam" id="PF00884">
    <property type="entry name" value="Sulfatase"/>
    <property type="match status" value="1"/>
</dbReference>
<evidence type="ECO:0000259" key="4">
    <source>
        <dbReference type="Pfam" id="PF00884"/>
    </source>
</evidence>
<keyword evidence="2" id="KW-0378">Hydrolase</keyword>
<organism evidence="5 6">
    <name type="scientific">Alistipes finegoldii</name>
    <dbReference type="NCBI Taxonomy" id="214856"/>
    <lineage>
        <taxon>Bacteria</taxon>
        <taxon>Pseudomonadati</taxon>
        <taxon>Bacteroidota</taxon>
        <taxon>Bacteroidia</taxon>
        <taxon>Bacteroidales</taxon>
        <taxon>Rikenellaceae</taxon>
        <taxon>Alistipes</taxon>
    </lineage>
</organism>
<comment type="similarity">
    <text evidence="1">Belongs to the sulfatase family.</text>
</comment>
<name>A0AA37KUH8_9BACT</name>
<comment type="caution">
    <text evidence="5">The sequence shown here is derived from an EMBL/GenBank/DDBJ whole genome shotgun (WGS) entry which is preliminary data.</text>
</comment>
<dbReference type="PANTHER" id="PTHR42693">
    <property type="entry name" value="ARYLSULFATASE FAMILY MEMBER"/>
    <property type="match status" value="1"/>
</dbReference>
<comment type="PTM">
    <text evidence="3">The conversion to 3-oxoalanine (also known as C-formylglycine, FGly), of a serine or cysteine residue in prokaryotes and of a cysteine residue in eukaryotes, is critical for catalytic activity.</text>
</comment>
<dbReference type="EMBL" id="BQOL01000002">
    <property type="protein sequence ID" value="GKI20448.1"/>
    <property type="molecule type" value="Genomic_DNA"/>
</dbReference>
<evidence type="ECO:0000256" key="3">
    <source>
        <dbReference type="PIRSR" id="PIRSR600917-52"/>
    </source>
</evidence>
<dbReference type="GO" id="GO:0004065">
    <property type="term" value="F:arylsulfatase activity"/>
    <property type="evidence" value="ECO:0007669"/>
    <property type="project" value="TreeGrafter"/>
</dbReference>
<dbReference type="Proteomes" id="UP001055105">
    <property type="component" value="Unassembled WGS sequence"/>
</dbReference>
<feature type="modified residue" description="3-oxoalanine (Ser)" evidence="3">
    <location>
        <position position="85"/>
    </location>
</feature>
<dbReference type="CDD" id="cd16027">
    <property type="entry name" value="SGSH"/>
    <property type="match status" value="1"/>
</dbReference>
<gene>
    <name evidence="5" type="ORF">CE91St16_33560</name>
</gene>
<sequence>MTVVTTSHIPQGILFVGAAAFGDLAGAEAQNGVSRRPNILFCIADDAAWLHFGAYGCKWVSTPVFDSVAARGVLFENCYTPNAKSAPSRASLLTGRYSWQLGEAGNHICRFPENIKVFTEALEEAGYDVAFTGKGWAPGDPGVKDGRRRQLTGKAWQNRKLTPPTPEILATDYAANFSDFLSSREDASRPWFFWFGCREPHRRYEYGSGVAKGGRTTGEIDRVPAFWPDNETVRNDMLDYGFEIEHYDRQLGLMLARLEELGELDNTVVIVTSDNGMPFPRAKGTQYEYAHHMPLAVMWLRGVSAPGRREAACVSFVDIAPTVLEIAGTSPSAAGMSPLPGGSLVQLLRNEPDPCAALHERALLGRERHDNGRPGDQGYPIRGIVRNGWLYLCNIKPWLLPGGNPETGYRDIDSSPTKTAILQLKRSGQDDRYYALSMGQRPAEELYHVETDRECLTNRIGEISCRILADSLRAELFRTLREQGDPRMTGDGDVFDRYPYDKPGKERIYERTVTGEIIPWEHSNWVLPTDYEQQIKNRIL</sequence>
<dbReference type="SUPFAM" id="SSF53649">
    <property type="entry name" value="Alkaline phosphatase-like"/>
    <property type="match status" value="1"/>
</dbReference>
<dbReference type="InterPro" id="IPR000917">
    <property type="entry name" value="Sulfatase_N"/>
</dbReference>
<evidence type="ECO:0000313" key="5">
    <source>
        <dbReference type="EMBL" id="GKI20448.1"/>
    </source>
</evidence>
<evidence type="ECO:0000256" key="1">
    <source>
        <dbReference type="ARBA" id="ARBA00008779"/>
    </source>
</evidence>
<dbReference type="Gene3D" id="3.40.720.10">
    <property type="entry name" value="Alkaline Phosphatase, subunit A"/>
    <property type="match status" value="1"/>
</dbReference>
<feature type="domain" description="Sulfatase N-terminal" evidence="4">
    <location>
        <begin position="37"/>
        <end position="328"/>
    </location>
</feature>
<dbReference type="InterPro" id="IPR017850">
    <property type="entry name" value="Alkaline_phosphatase_core_sf"/>
</dbReference>
<protein>
    <submittedName>
        <fullName evidence="5">Heparan N-sulfatase</fullName>
    </submittedName>
</protein>
<reference evidence="5" key="1">
    <citation type="submission" date="2022-01" db="EMBL/GenBank/DDBJ databases">
        <title>Novel bile acid biosynthetic pathways are enriched in the microbiome of centenarians.</title>
        <authorList>
            <person name="Sato Y."/>
            <person name="Atarashi K."/>
            <person name="Plichta R.D."/>
            <person name="Arai Y."/>
            <person name="Sasajima S."/>
            <person name="Kearney M.S."/>
            <person name="Suda W."/>
            <person name="Takeshita K."/>
            <person name="Sasaki T."/>
            <person name="Okamoto S."/>
            <person name="Skelly N.A."/>
            <person name="Okamura Y."/>
            <person name="Vlamakis H."/>
            <person name="Li Y."/>
            <person name="Tanoue T."/>
            <person name="Takei H."/>
            <person name="Nittono H."/>
            <person name="Narushima S."/>
            <person name="Irie J."/>
            <person name="Itoh H."/>
            <person name="Moriya K."/>
            <person name="Sugiura Y."/>
            <person name="Suematsu M."/>
            <person name="Moritoki N."/>
            <person name="Shibata S."/>
            <person name="Littman R.D."/>
            <person name="Fischbach A.M."/>
            <person name="Uwamino Y."/>
            <person name="Inoue T."/>
            <person name="Honda A."/>
            <person name="Hattori M."/>
            <person name="Murai T."/>
            <person name="Xavier J.R."/>
            <person name="Hirose N."/>
            <person name="Honda K."/>
        </authorList>
    </citation>
    <scope>NUCLEOTIDE SEQUENCE</scope>
    <source>
        <strain evidence="5">CE91-St16</strain>
    </source>
</reference>
<evidence type="ECO:0000256" key="2">
    <source>
        <dbReference type="ARBA" id="ARBA00022801"/>
    </source>
</evidence>
<proteinExistence type="inferred from homology"/>
<evidence type="ECO:0000313" key="6">
    <source>
        <dbReference type="Proteomes" id="UP001055105"/>
    </source>
</evidence>
<dbReference type="AlphaFoldDB" id="A0AA37KUH8"/>
<dbReference type="PANTHER" id="PTHR42693:SF53">
    <property type="entry name" value="ENDO-4-O-SULFATASE"/>
    <property type="match status" value="1"/>
</dbReference>
<accession>A0AA37KUH8</accession>
<dbReference type="InterPro" id="IPR050738">
    <property type="entry name" value="Sulfatase"/>
</dbReference>